<reference evidence="7 8" key="1">
    <citation type="submission" date="2019-08" db="EMBL/GenBank/DDBJ databases">
        <title>Hyperibacter terrae gen. nov., sp. nov. and Hyperibacter viscosus sp. nov., two new members in the family Rhodospirillaceae isolated from the rhizosphere of Hypericum perforatum.</title>
        <authorList>
            <person name="Noviana Z."/>
        </authorList>
    </citation>
    <scope>NUCLEOTIDE SEQUENCE [LARGE SCALE GENOMIC DNA]</scope>
    <source>
        <strain evidence="7 8">R5913</strain>
    </source>
</reference>
<feature type="transmembrane region" description="Helical" evidence="5">
    <location>
        <begin position="42"/>
        <end position="65"/>
    </location>
</feature>
<dbReference type="InterPro" id="IPR005829">
    <property type="entry name" value="Sugar_transporter_CS"/>
</dbReference>
<evidence type="ECO:0000313" key="8">
    <source>
        <dbReference type="Proteomes" id="UP000326202"/>
    </source>
</evidence>
<dbReference type="EMBL" id="CP042906">
    <property type="protein sequence ID" value="QEX17056.1"/>
    <property type="molecule type" value="Genomic_DNA"/>
</dbReference>
<dbReference type="InterPro" id="IPR047200">
    <property type="entry name" value="MFS_YcaD-like"/>
</dbReference>
<dbReference type="AlphaFoldDB" id="A0A5J6MQC3"/>
<feature type="transmembrane region" description="Helical" evidence="5">
    <location>
        <begin position="97"/>
        <end position="119"/>
    </location>
</feature>
<dbReference type="SUPFAM" id="SSF103473">
    <property type="entry name" value="MFS general substrate transporter"/>
    <property type="match status" value="1"/>
</dbReference>
<proteinExistence type="predicted"/>
<evidence type="ECO:0000256" key="2">
    <source>
        <dbReference type="ARBA" id="ARBA00022692"/>
    </source>
</evidence>
<organism evidence="7 8">
    <name type="scientific">Hypericibacter terrae</name>
    <dbReference type="NCBI Taxonomy" id="2602015"/>
    <lineage>
        <taxon>Bacteria</taxon>
        <taxon>Pseudomonadati</taxon>
        <taxon>Pseudomonadota</taxon>
        <taxon>Alphaproteobacteria</taxon>
        <taxon>Rhodospirillales</taxon>
        <taxon>Dongiaceae</taxon>
        <taxon>Hypericibacter</taxon>
    </lineage>
</organism>
<dbReference type="Pfam" id="PF07690">
    <property type="entry name" value="MFS_1"/>
    <property type="match status" value="1"/>
</dbReference>
<feature type="transmembrane region" description="Helical" evidence="5">
    <location>
        <begin position="72"/>
        <end position="91"/>
    </location>
</feature>
<dbReference type="InterPro" id="IPR005828">
    <property type="entry name" value="MFS_sugar_transport-like"/>
</dbReference>
<dbReference type="InterPro" id="IPR036259">
    <property type="entry name" value="MFS_trans_sf"/>
</dbReference>
<feature type="transmembrane region" description="Helical" evidence="5">
    <location>
        <begin position="131"/>
        <end position="150"/>
    </location>
</feature>
<name>A0A5J6MQC3_9PROT</name>
<dbReference type="CDD" id="cd17477">
    <property type="entry name" value="MFS_YcaD_like"/>
    <property type="match status" value="1"/>
</dbReference>
<feature type="transmembrane region" description="Helical" evidence="5">
    <location>
        <begin position="357"/>
        <end position="378"/>
    </location>
</feature>
<dbReference type="GO" id="GO:0005886">
    <property type="term" value="C:plasma membrane"/>
    <property type="evidence" value="ECO:0007669"/>
    <property type="project" value="TreeGrafter"/>
</dbReference>
<feature type="transmembrane region" description="Helical" evidence="5">
    <location>
        <begin position="12"/>
        <end position="30"/>
    </location>
</feature>
<evidence type="ECO:0000259" key="6">
    <source>
        <dbReference type="PROSITE" id="PS50850"/>
    </source>
</evidence>
<evidence type="ECO:0000256" key="3">
    <source>
        <dbReference type="ARBA" id="ARBA00022989"/>
    </source>
</evidence>
<feature type="transmembrane region" description="Helical" evidence="5">
    <location>
        <begin position="238"/>
        <end position="258"/>
    </location>
</feature>
<dbReference type="PROSITE" id="PS00216">
    <property type="entry name" value="SUGAR_TRANSPORT_1"/>
    <property type="match status" value="1"/>
</dbReference>
<sequence length="421" mass="44773">MLKGVRPVTQVLLAVAFMEAGLGVLSPLISLDLAQKNVSTSLIGLVTSGYFTGFLLGTLSCHWVIDRVGHIRAFAVFAAVAGNATLGHIIFNEPYAWIALRGLLGYAFAGQFVVIESWLNDKATDDNRGRIFSYYMAVSWAASGVSPLALNFHDRIGSVILFCIIAMLFATALIPMALTRVGNPEIGDRVHFGIRKLFTISPTGVVVCFGSGLLNSAYYGLLPAYAERVGLSTGELAILFSASTIAGLIIQFPIGFLSDHFGRRPLMLISLISAAALAALVASLDTPAFLTLLVVLFLLDGATAPLYALGVGQTNDYTAKQDFVAASAGLLFAWGLGSAIGPTVAGFVMGWLGPFGLFWFMVGGLSLIATFVTLRILVRRALSAREQSNYVAVPMTAGTYGAPELDPRAAPHHHPQKIPDM</sequence>
<dbReference type="GO" id="GO:0022857">
    <property type="term" value="F:transmembrane transporter activity"/>
    <property type="evidence" value="ECO:0007669"/>
    <property type="project" value="InterPro"/>
</dbReference>
<dbReference type="Proteomes" id="UP000326202">
    <property type="component" value="Chromosome"/>
</dbReference>
<keyword evidence="3 5" id="KW-1133">Transmembrane helix</keyword>
<comment type="subcellular location">
    <subcellularLocation>
        <location evidence="1">Membrane</location>
        <topology evidence="1">Multi-pass membrane protein</topology>
    </subcellularLocation>
</comment>
<keyword evidence="4 5" id="KW-0472">Membrane</keyword>
<dbReference type="InterPro" id="IPR020846">
    <property type="entry name" value="MFS_dom"/>
</dbReference>
<dbReference type="PROSITE" id="PS50850">
    <property type="entry name" value="MFS"/>
    <property type="match status" value="1"/>
</dbReference>
<feature type="transmembrane region" description="Helical" evidence="5">
    <location>
        <begin position="323"/>
        <end position="351"/>
    </location>
</feature>
<dbReference type="Gene3D" id="1.20.1250.20">
    <property type="entry name" value="MFS general substrate transporter like domains"/>
    <property type="match status" value="2"/>
</dbReference>
<dbReference type="KEGG" id="htq:FRZ44_23520"/>
<feature type="transmembrane region" description="Helical" evidence="5">
    <location>
        <begin position="288"/>
        <end position="311"/>
    </location>
</feature>
<evidence type="ECO:0000313" key="7">
    <source>
        <dbReference type="EMBL" id="QEX17056.1"/>
    </source>
</evidence>
<protein>
    <submittedName>
        <fullName evidence="7">MFS transporter</fullName>
    </submittedName>
</protein>
<evidence type="ECO:0000256" key="5">
    <source>
        <dbReference type="SAM" id="Phobius"/>
    </source>
</evidence>
<keyword evidence="8" id="KW-1185">Reference proteome</keyword>
<feature type="domain" description="Major facilitator superfamily (MFS) profile" evidence="6">
    <location>
        <begin position="196"/>
        <end position="421"/>
    </location>
</feature>
<evidence type="ECO:0000256" key="4">
    <source>
        <dbReference type="ARBA" id="ARBA00023136"/>
    </source>
</evidence>
<evidence type="ECO:0000256" key="1">
    <source>
        <dbReference type="ARBA" id="ARBA00004141"/>
    </source>
</evidence>
<dbReference type="PANTHER" id="PTHR23521">
    <property type="entry name" value="TRANSPORTER MFS SUPERFAMILY"/>
    <property type="match status" value="1"/>
</dbReference>
<dbReference type="Pfam" id="PF00083">
    <property type="entry name" value="Sugar_tr"/>
    <property type="match status" value="1"/>
</dbReference>
<dbReference type="PANTHER" id="PTHR23521:SF3">
    <property type="entry name" value="MFS TRANSPORTER"/>
    <property type="match status" value="1"/>
</dbReference>
<accession>A0A5J6MQC3</accession>
<keyword evidence="2 5" id="KW-0812">Transmembrane</keyword>
<feature type="transmembrane region" description="Helical" evidence="5">
    <location>
        <begin position="197"/>
        <end position="218"/>
    </location>
</feature>
<feature type="transmembrane region" description="Helical" evidence="5">
    <location>
        <begin position="156"/>
        <end position="176"/>
    </location>
</feature>
<gene>
    <name evidence="7" type="ORF">FRZ44_23520</name>
</gene>
<dbReference type="InterPro" id="IPR011701">
    <property type="entry name" value="MFS"/>
</dbReference>
<dbReference type="RefSeq" id="WP_191908547.1">
    <property type="nucleotide sequence ID" value="NZ_CP042906.1"/>
</dbReference>
<feature type="transmembrane region" description="Helical" evidence="5">
    <location>
        <begin position="265"/>
        <end position="282"/>
    </location>
</feature>